<dbReference type="EMBL" id="WCTL01000002">
    <property type="protein sequence ID" value="KAB4240234.1"/>
    <property type="molecule type" value="Genomic_DNA"/>
</dbReference>
<keyword evidence="1" id="KW-1133">Transmembrane helix</keyword>
<dbReference type="Proteomes" id="UP000462376">
    <property type="component" value="Unassembled WGS sequence"/>
</dbReference>
<dbReference type="Proteomes" id="UP000260874">
    <property type="component" value="Unassembled WGS sequence"/>
</dbReference>
<evidence type="ECO:0000313" key="5">
    <source>
        <dbReference type="Proteomes" id="UP000462376"/>
    </source>
</evidence>
<organism evidence="3 4">
    <name type="scientific">Bacteroides uniformis</name>
    <dbReference type="NCBI Taxonomy" id="820"/>
    <lineage>
        <taxon>Bacteria</taxon>
        <taxon>Pseudomonadati</taxon>
        <taxon>Bacteroidota</taxon>
        <taxon>Bacteroidia</taxon>
        <taxon>Bacteroidales</taxon>
        <taxon>Bacteroidaceae</taxon>
        <taxon>Bacteroides</taxon>
    </lineage>
</organism>
<evidence type="ECO:0000313" key="2">
    <source>
        <dbReference type="EMBL" id="KAB4240234.1"/>
    </source>
</evidence>
<name>A0A139KIJ2_BACUN</name>
<keyword evidence="1" id="KW-0472">Membrane</keyword>
<evidence type="ECO:0000313" key="3">
    <source>
        <dbReference type="EMBL" id="RGK87396.1"/>
    </source>
</evidence>
<proteinExistence type="predicted"/>
<dbReference type="RefSeq" id="WP_061411136.1">
    <property type="nucleotide sequence ID" value="NZ_CAXSSZ010000030.1"/>
</dbReference>
<dbReference type="AlphaFoldDB" id="A0A139KIJ2"/>
<feature type="transmembrane region" description="Helical" evidence="1">
    <location>
        <begin position="9"/>
        <end position="29"/>
    </location>
</feature>
<keyword evidence="1" id="KW-0812">Transmembrane</keyword>
<reference evidence="2 5" key="2">
    <citation type="journal article" date="2019" name="Nat. Med.">
        <title>A library of human gut bacterial isolates paired with longitudinal multiomics data enables mechanistic microbiome research.</title>
        <authorList>
            <person name="Poyet M."/>
            <person name="Groussin M."/>
            <person name="Gibbons S.M."/>
            <person name="Avila-Pacheco J."/>
            <person name="Jiang X."/>
            <person name="Kearney S.M."/>
            <person name="Perrotta A.R."/>
            <person name="Berdy B."/>
            <person name="Zhao S."/>
            <person name="Lieberman T.D."/>
            <person name="Swanson P.K."/>
            <person name="Smith M."/>
            <person name="Roesemann S."/>
            <person name="Alexander J.E."/>
            <person name="Rich S.A."/>
            <person name="Livny J."/>
            <person name="Vlamakis H."/>
            <person name="Clish C."/>
            <person name="Bullock K."/>
            <person name="Deik A."/>
            <person name="Scott J."/>
            <person name="Pierce K.A."/>
            <person name="Xavier R.J."/>
            <person name="Alm E.J."/>
        </authorList>
    </citation>
    <scope>NUCLEOTIDE SEQUENCE [LARGE SCALE GENOMIC DNA]</scope>
    <source>
        <strain evidence="2 5">BIOML-A5</strain>
    </source>
</reference>
<reference evidence="3 4" key="1">
    <citation type="submission" date="2018-08" db="EMBL/GenBank/DDBJ databases">
        <title>A genome reference for cultivated species of the human gut microbiota.</title>
        <authorList>
            <person name="Zou Y."/>
            <person name="Xue W."/>
            <person name="Luo G."/>
        </authorList>
    </citation>
    <scope>NUCLEOTIDE SEQUENCE [LARGE SCALE GENOMIC DNA]</scope>
    <source>
        <strain evidence="3 4">TF09-22</strain>
    </source>
</reference>
<comment type="caution">
    <text evidence="3">The sequence shown here is derived from an EMBL/GenBank/DDBJ whole genome shotgun (WGS) entry which is preliminary data.</text>
</comment>
<evidence type="ECO:0000313" key="4">
    <source>
        <dbReference type="Proteomes" id="UP000260874"/>
    </source>
</evidence>
<gene>
    <name evidence="3" type="ORF">DXC91_06475</name>
    <name evidence="2" type="ORF">GAP47_03515</name>
</gene>
<dbReference type="EMBL" id="QSRB01000003">
    <property type="protein sequence ID" value="RGK87396.1"/>
    <property type="molecule type" value="Genomic_DNA"/>
</dbReference>
<evidence type="ECO:0008006" key="6">
    <source>
        <dbReference type="Google" id="ProtNLM"/>
    </source>
</evidence>
<protein>
    <recommendedName>
        <fullName evidence="6">Transmembrane protein</fullName>
    </recommendedName>
</protein>
<sequence>MKKSKNDNIFAIIIIIFAVLLLVWIKNYIVLHTFDKDMYIVKREYTATSGKGTIELYTGECVEVILKKTNHGYKVRTMENGIECYIQDIDLLRKATQRDSIAYNNEKRFREAIRKAINTNQ</sequence>
<evidence type="ECO:0000256" key="1">
    <source>
        <dbReference type="SAM" id="Phobius"/>
    </source>
</evidence>
<accession>A0A139KIJ2</accession>